<protein>
    <submittedName>
        <fullName evidence="1">Uncharacterized protein</fullName>
    </submittedName>
</protein>
<evidence type="ECO:0000313" key="2">
    <source>
        <dbReference type="Proteomes" id="UP000242381"/>
    </source>
</evidence>
<feature type="non-terminal residue" evidence="1">
    <location>
        <position position="86"/>
    </location>
</feature>
<dbReference type="AlphaFoldDB" id="A0A1X0RUD5"/>
<dbReference type="EMBL" id="KV921417">
    <property type="protein sequence ID" value="ORE15610.1"/>
    <property type="molecule type" value="Genomic_DNA"/>
</dbReference>
<name>A0A1X0RUD5_RHIZD</name>
<proteinExistence type="predicted"/>
<dbReference type="VEuPathDB" id="FungiDB:BCV72DRAFT_327882"/>
<gene>
    <name evidence="1" type="ORF">BCV71DRAFT_273607</name>
</gene>
<evidence type="ECO:0000313" key="1">
    <source>
        <dbReference type="EMBL" id="ORE15610.1"/>
    </source>
</evidence>
<sequence>MHDCNRIEDVSRYIRALIKFAVARYFHSEDWISKQTLQKTLSTNHCVNHTGSVPFFYDNEHRSIADDCKPSEPHIMESQMEDVSYL</sequence>
<accession>A0A1X0RUD5</accession>
<reference evidence="1 2" key="1">
    <citation type="journal article" date="2016" name="Proc. Natl. Acad. Sci. U.S.A.">
        <title>Lipid metabolic changes in an early divergent fungus govern the establishment of a mutualistic symbiosis with endobacteria.</title>
        <authorList>
            <person name="Lastovetsky O.A."/>
            <person name="Gaspar M.L."/>
            <person name="Mondo S.J."/>
            <person name="LaButti K.M."/>
            <person name="Sandor L."/>
            <person name="Grigoriev I.V."/>
            <person name="Henry S.A."/>
            <person name="Pawlowska T.E."/>
        </authorList>
    </citation>
    <scope>NUCLEOTIDE SEQUENCE [LARGE SCALE GENOMIC DNA]</scope>
    <source>
        <strain evidence="1 2">ATCC 11559</strain>
    </source>
</reference>
<dbReference type="Proteomes" id="UP000242381">
    <property type="component" value="Unassembled WGS sequence"/>
</dbReference>
<organism evidence="1 2">
    <name type="scientific">Rhizopus microsporus</name>
    <dbReference type="NCBI Taxonomy" id="58291"/>
    <lineage>
        <taxon>Eukaryota</taxon>
        <taxon>Fungi</taxon>
        <taxon>Fungi incertae sedis</taxon>
        <taxon>Mucoromycota</taxon>
        <taxon>Mucoromycotina</taxon>
        <taxon>Mucoromycetes</taxon>
        <taxon>Mucorales</taxon>
        <taxon>Mucorineae</taxon>
        <taxon>Rhizopodaceae</taxon>
        <taxon>Rhizopus</taxon>
    </lineage>
</organism>